<dbReference type="AlphaFoldDB" id="A0ABD5R9C0"/>
<keyword evidence="5" id="KW-1185">Reference proteome</keyword>
<reference evidence="4 5" key="1">
    <citation type="journal article" date="2019" name="Int. J. Syst. Evol. Microbiol.">
        <title>The Global Catalogue of Microorganisms (GCM) 10K type strain sequencing project: providing services to taxonomists for standard genome sequencing and annotation.</title>
        <authorList>
            <consortium name="The Broad Institute Genomics Platform"/>
            <consortium name="The Broad Institute Genome Sequencing Center for Infectious Disease"/>
            <person name="Wu L."/>
            <person name="Ma J."/>
        </authorList>
    </citation>
    <scope>NUCLEOTIDE SEQUENCE [LARGE SCALE GENOMIC DNA]</scope>
    <source>
        <strain evidence="4 5">CGMCC 1.12237</strain>
    </source>
</reference>
<sequence length="492" mass="50548">MDRSVLLVVLVLIVSATVGTALPATALSDAPDQRVATAGPVPASSDSEGLRGPGPFADAEQSDGAGQFDPAGQNVTAATALQQQEFDRTQYIITVREDTSARWTFRFERPLTNETERQEFRAFAEEFNSTETQLYTNFQRDARGLVAEGANFTGREMTASDFSRDARIESGLNTVGVVEMSFTWSAFAVEDGDRVVVGDVFEDGLYIYRDQSLVMRAGSGLVFDSVTPNGTLSNPDSVSESDSVTWQGEKQFTDNRPQVAFVPASSVTPTATPTATPGPGDSPTQTPGPGDGPTDSGLPLPLVVGVLALVGLLVGGIWYRQRGGGGPSDSGGSPGGTGGGSTGSSTGSGGSRSGIGDSGGASGSGAGSGAGAGGTSDGQTTHGAAAGASGAAGAGAVAGADDDEPMPEPSVPDEELLADDDRVVRMLRQHGGRMKQVKIVDETGWSKSKVSMLLSDMEEEGTISKLRVGRENVISLAGHEPEAAGSPFDDEE</sequence>
<evidence type="ECO:0000259" key="2">
    <source>
        <dbReference type="Pfam" id="PF24034"/>
    </source>
</evidence>
<feature type="region of interest" description="Disordered" evidence="1">
    <location>
        <begin position="324"/>
        <end position="420"/>
    </location>
</feature>
<dbReference type="Proteomes" id="UP001596201">
    <property type="component" value="Unassembled WGS sequence"/>
</dbReference>
<gene>
    <name evidence="4" type="ORF">ACFPJ5_06085</name>
</gene>
<protein>
    <submittedName>
        <fullName evidence="4">Helix-turn-helix transcriptional regulator</fullName>
    </submittedName>
</protein>
<proteinExistence type="predicted"/>
<dbReference type="Pfam" id="PF24036">
    <property type="entry name" value="DUF7345"/>
    <property type="match status" value="1"/>
</dbReference>
<evidence type="ECO:0000313" key="4">
    <source>
        <dbReference type="EMBL" id="MFC5366502.1"/>
    </source>
</evidence>
<feature type="compositionally biased region" description="Low complexity" evidence="1">
    <location>
        <begin position="383"/>
        <end position="399"/>
    </location>
</feature>
<feature type="compositionally biased region" description="Low complexity" evidence="1">
    <location>
        <begin position="262"/>
        <end position="297"/>
    </location>
</feature>
<evidence type="ECO:0000256" key="1">
    <source>
        <dbReference type="SAM" id="MobiDB-lite"/>
    </source>
</evidence>
<dbReference type="RefSeq" id="WP_227228155.1">
    <property type="nucleotide sequence ID" value="NZ_JAJCVJ010000001.1"/>
</dbReference>
<feature type="compositionally biased region" description="Acidic residues" evidence="1">
    <location>
        <begin position="400"/>
        <end position="418"/>
    </location>
</feature>
<feature type="region of interest" description="Disordered" evidence="1">
    <location>
        <begin position="252"/>
        <end position="297"/>
    </location>
</feature>
<accession>A0ABD5R9C0</accession>
<evidence type="ECO:0000313" key="5">
    <source>
        <dbReference type="Proteomes" id="UP001596201"/>
    </source>
</evidence>
<dbReference type="Pfam" id="PF24034">
    <property type="entry name" value="DUF7343"/>
    <property type="match status" value="1"/>
</dbReference>
<comment type="caution">
    <text evidence="4">The sequence shown here is derived from an EMBL/GenBank/DDBJ whole genome shotgun (WGS) entry which is preliminary data.</text>
</comment>
<dbReference type="EMBL" id="JBHSKX010000001">
    <property type="protein sequence ID" value="MFC5366502.1"/>
    <property type="molecule type" value="Genomic_DNA"/>
</dbReference>
<feature type="domain" description="DUF7345" evidence="3">
    <location>
        <begin position="93"/>
        <end position="218"/>
    </location>
</feature>
<evidence type="ECO:0000259" key="3">
    <source>
        <dbReference type="Pfam" id="PF24036"/>
    </source>
</evidence>
<organism evidence="4 5">
    <name type="scientific">Salinirubrum litoreum</name>
    <dbReference type="NCBI Taxonomy" id="1126234"/>
    <lineage>
        <taxon>Archaea</taxon>
        <taxon>Methanobacteriati</taxon>
        <taxon>Methanobacteriota</taxon>
        <taxon>Stenosarchaea group</taxon>
        <taxon>Halobacteria</taxon>
        <taxon>Halobacteriales</taxon>
        <taxon>Haloferacaceae</taxon>
        <taxon>Salinirubrum</taxon>
    </lineage>
</organism>
<dbReference type="InterPro" id="IPR055769">
    <property type="entry name" value="DUF7345"/>
</dbReference>
<dbReference type="InterPro" id="IPR055767">
    <property type="entry name" value="DUF7343"/>
</dbReference>
<feature type="compositionally biased region" description="Gly residues" evidence="1">
    <location>
        <begin position="324"/>
        <end position="376"/>
    </location>
</feature>
<dbReference type="SUPFAM" id="SSF46785">
    <property type="entry name" value="Winged helix' DNA-binding domain"/>
    <property type="match status" value="1"/>
</dbReference>
<name>A0ABD5R9C0_9EURY</name>
<feature type="domain" description="DUF7343" evidence="2">
    <location>
        <begin position="416"/>
        <end position="476"/>
    </location>
</feature>
<feature type="region of interest" description="Disordered" evidence="1">
    <location>
        <begin position="31"/>
        <end position="71"/>
    </location>
</feature>
<dbReference type="InterPro" id="IPR036390">
    <property type="entry name" value="WH_DNA-bd_sf"/>
</dbReference>